<dbReference type="AlphaFoldDB" id="A0A0R3QM26"/>
<proteinExistence type="predicted"/>
<feature type="transmembrane region" description="Helical" evidence="1">
    <location>
        <begin position="39"/>
        <end position="56"/>
    </location>
</feature>
<feature type="transmembrane region" description="Helical" evidence="1">
    <location>
        <begin position="6"/>
        <end position="27"/>
    </location>
</feature>
<keyword evidence="1" id="KW-1133">Transmembrane helix</keyword>
<organism evidence="2">
    <name type="scientific">Brugia timori</name>
    <dbReference type="NCBI Taxonomy" id="42155"/>
    <lineage>
        <taxon>Eukaryota</taxon>
        <taxon>Metazoa</taxon>
        <taxon>Ecdysozoa</taxon>
        <taxon>Nematoda</taxon>
        <taxon>Chromadorea</taxon>
        <taxon>Rhabditida</taxon>
        <taxon>Spirurina</taxon>
        <taxon>Spiruromorpha</taxon>
        <taxon>Filarioidea</taxon>
        <taxon>Onchocercidae</taxon>
        <taxon>Brugia</taxon>
    </lineage>
</organism>
<accession>A0A0R3QM26</accession>
<keyword evidence="1" id="KW-0472">Membrane</keyword>
<keyword evidence="1" id="KW-0812">Transmembrane</keyword>
<protein>
    <submittedName>
        <fullName evidence="2">Secreted protein</fullName>
    </submittedName>
</protein>
<evidence type="ECO:0000256" key="1">
    <source>
        <dbReference type="SAM" id="Phobius"/>
    </source>
</evidence>
<evidence type="ECO:0000313" key="2">
    <source>
        <dbReference type="WBParaSite" id="BTMF_0000876101-mRNA-1"/>
    </source>
</evidence>
<sequence>LFRVTVTYTTVIIAAVTYRFSSSLLDFVLKMPYTSEQHILATIYILTTNAFVLFANEIVGEPFIRLPNSIPLPLAFCSFALHRFMTRYPFHCSSAISIFNFSTIHLSTQNLFIVMIK</sequence>
<name>A0A0R3QM26_9BILA</name>
<dbReference type="WBParaSite" id="BTMF_0000876101-mRNA-1">
    <property type="protein sequence ID" value="BTMF_0000876101-mRNA-1"/>
    <property type="gene ID" value="BTMF_0000876101"/>
</dbReference>
<reference evidence="2" key="1">
    <citation type="submission" date="2017-02" db="UniProtKB">
        <authorList>
            <consortium name="WormBaseParasite"/>
        </authorList>
    </citation>
    <scope>IDENTIFICATION</scope>
</reference>